<sequence>MKLKKSYLDKAKDKNITFTVNGMVMYYDQSTGSDMGAKVIQALALLKVNKYPSESETVCYNTNTIYEHCLSKYAAFASFCDRNPSSFNYVTRVLIQIYMYLLNIHSMAIAQAVQKQ</sequence>
<proteinExistence type="predicted"/>
<dbReference type="EMBL" id="AJWJ01000333">
    <property type="protein sequence ID" value="KAF2071851.1"/>
    <property type="molecule type" value="Genomic_DNA"/>
</dbReference>
<dbReference type="AlphaFoldDB" id="A0A8J4UR99"/>
<reference evidence="1" key="1">
    <citation type="submission" date="2020-01" db="EMBL/GenBank/DDBJ databases">
        <title>Development of genomics and gene disruption for Polysphondylium violaceum indicates a role for the polyketide synthase stlB in stalk morphogenesis.</title>
        <authorList>
            <person name="Narita B."/>
            <person name="Kawabe Y."/>
            <person name="Kin K."/>
            <person name="Saito T."/>
            <person name="Gibbs R."/>
            <person name="Kuspa A."/>
            <person name="Muzny D."/>
            <person name="Queller D."/>
            <person name="Richards S."/>
            <person name="Strassman J."/>
            <person name="Sucgang R."/>
            <person name="Worley K."/>
            <person name="Schaap P."/>
        </authorList>
    </citation>
    <scope>NUCLEOTIDE SEQUENCE</scope>
    <source>
        <strain evidence="1">QSvi11</strain>
    </source>
</reference>
<name>A0A8J4UR99_9MYCE</name>
<accession>A0A8J4UR99</accession>
<comment type="caution">
    <text evidence="1">The sequence shown here is derived from an EMBL/GenBank/DDBJ whole genome shotgun (WGS) entry which is preliminary data.</text>
</comment>
<organism evidence="1 2">
    <name type="scientific">Polysphondylium violaceum</name>
    <dbReference type="NCBI Taxonomy" id="133409"/>
    <lineage>
        <taxon>Eukaryota</taxon>
        <taxon>Amoebozoa</taxon>
        <taxon>Evosea</taxon>
        <taxon>Eumycetozoa</taxon>
        <taxon>Dictyostelia</taxon>
        <taxon>Dictyosteliales</taxon>
        <taxon>Dictyosteliaceae</taxon>
        <taxon>Polysphondylium</taxon>
    </lineage>
</organism>
<keyword evidence="2" id="KW-1185">Reference proteome</keyword>
<evidence type="ECO:0000313" key="2">
    <source>
        <dbReference type="Proteomes" id="UP000695562"/>
    </source>
</evidence>
<gene>
    <name evidence="1" type="ORF">CYY_006843</name>
</gene>
<dbReference type="Proteomes" id="UP000695562">
    <property type="component" value="Unassembled WGS sequence"/>
</dbReference>
<evidence type="ECO:0000313" key="1">
    <source>
        <dbReference type="EMBL" id="KAF2071851.1"/>
    </source>
</evidence>
<protein>
    <submittedName>
        <fullName evidence="1">Uncharacterized protein</fullName>
    </submittedName>
</protein>